<dbReference type="InterPro" id="IPR007035">
    <property type="entry name" value="Peptidase_M55"/>
</dbReference>
<dbReference type="InterPro" id="IPR036177">
    <property type="entry name" value="Peptidase_M55_sf"/>
</dbReference>
<comment type="caution">
    <text evidence="1">The sequence shown here is derived from an EMBL/GenBank/DDBJ whole genome shotgun (WGS) entry which is preliminary data.</text>
</comment>
<proteinExistence type="predicted"/>
<gene>
    <name evidence="1" type="ORF">HCN51_33960</name>
</gene>
<dbReference type="Proteomes" id="UP000696294">
    <property type="component" value="Unassembled WGS sequence"/>
</dbReference>
<organism evidence="1 2">
    <name type="scientific">Nonomuraea composti</name>
    <dbReference type="NCBI Taxonomy" id="2720023"/>
    <lineage>
        <taxon>Bacteria</taxon>
        <taxon>Bacillati</taxon>
        <taxon>Actinomycetota</taxon>
        <taxon>Actinomycetes</taxon>
        <taxon>Streptosporangiales</taxon>
        <taxon>Streptosporangiaceae</taxon>
        <taxon>Nonomuraea</taxon>
    </lineage>
</organism>
<dbReference type="Pfam" id="PF04951">
    <property type="entry name" value="Peptidase_M55"/>
    <property type="match status" value="1"/>
</dbReference>
<dbReference type="Gene3D" id="3.40.50.10780">
    <property type="entry name" value="Dipeptide transport protein"/>
    <property type="match status" value="2"/>
</dbReference>
<dbReference type="InterPro" id="IPR027476">
    <property type="entry name" value="DppA_N"/>
</dbReference>
<reference evidence="1 2" key="1">
    <citation type="submission" date="2020-03" db="EMBL/GenBank/DDBJ databases">
        <title>WGS of actinomycetes isolated from Thailand.</title>
        <authorList>
            <person name="Thawai C."/>
        </authorList>
    </citation>
    <scope>NUCLEOTIDE SEQUENCE [LARGE SCALE GENOMIC DNA]</scope>
    <source>
        <strain evidence="1 2">FMUSA5-5</strain>
    </source>
</reference>
<dbReference type="SUPFAM" id="SSF63992">
    <property type="entry name" value="Dipeptide transport protein"/>
    <property type="match status" value="1"/>
</dbReference>
<keyword evidence="2" id="KW-1185">Reference proteome</keyword>
<dbReference type="EMBL" id="JAATEP010000029">
    <property type="protein sequence ID" value="NJP94388.1"/>
    <property type="molecule type" value="Genomic_DNA"/>
</dbReference>
<accession>A0ABX1B993</accession>
<evidence type="ECO:0000313" key="2">
    <source>
        <dbReference type="Proteomes" id="UP000696294"/>
    </source>
</evidence>
<name>A0ABX1B993_9ACTN</name>
<protein>
    <submittedName>
        <fullName evidence="1">Uncharacterized protein</fullName>
    </submittedName>
</protein>
<evidence type="ECO:0000313" key="1">
    <source>
        <dbReference type="EMBL" id="NJP94388.1"/>
    </source>
</evidence>
<sequence>MSRGAGFLERWDPGALTAETNAAVRGVHAFEPRAQVLVTEAHAHFRNLLPERLDRRAELLRGTPKPYGMMAGLHGGVDAALAAHAGVPPVLVSGDDIVAAEAAEVVPGMRAVVAKRALGAL</sequence>